<reference evidence="2" key="1">
    <citation type="submission" date="2021-02" db="EMBL/GenBank/DDBJ databases">
        <authorList>
            <person name="Dougan E. K."/>
            <person name="Rhodes N."/>
            <person name="Thang M."/>
            <person name="Chan C."/>
        </authorList>
    </citation>
    <scope>NUCLEOTIDE SEQUENCE</scope>
</reference>
<evidence type="ECO:0000313" key="2">
    <source>
        <dbReference type="EMBL" id="CAE7408536.1"/>
    </source>
</evidence>
<dbReference type="Gene3D" id="1.20.58.60">
    <property type="match status" value="1"/>
</dbReference>
<dbReference type="AlphaFoldDB" id="A0A812QXL8"/>
<dbReference type="OrthoDB" id="416271at2759"/>
<dbReference type="EMBL" id="CAJNIZ010018335">
    <property type="protein sequence ID" value="CAE7408536.1"/>
    <property type="molecule type" value="Genomic_DNA"/>
</dbReference>
<feature type="coiled-coil region" evidence="1">
    <location>
        <begin position="159"/>
        <end position="186"/>
    </location>
</feature>
<dbReference type="Proteomes" id="UP000649617">
    <property type="component" value="Unassembled WGS sequence"/>
</dbReference>
<comment type="caution">
    <text evidence="2">The sequence shown here is derived from an EMBL/GenBank/DDBJ whole genome shotgun (WGS) entry which is preliminary data.</text>
</comment>
<feature type="non-terminal residue" evidence="2">
    <location>
        <position position="211"/>
    </location>
</feature>
<accession>A0A812QXL8</accession>
<keyword evidence="1" id="KW-0175">Coiled coil</keyword>
<dbReference type="SUPFAM" id="SSF46966">
    <property type="entry name" value="Spectrin repeat"/>
    <property type="match status" value="1"/>
</dbReference>
<keyword evidence="3" id="KW-1185">Reference proteome</keyword>
<sequence>IQRLEEGIDEFQKDIAALTQMQGELQEMCSNFQEDIARQVTEDILGRLEYVEEQVCSMGVAMEEAPVQAALQSLEDFQTEMQERHDELRRHVTEACRKMSASFAKESDQKALASRVDDVMQRLTALKVKAETLDGRFSAYGERMDVTREVEARGQAYTTSEFTDRLEAVEQRLDALSEDCEDFVEQALENRLAVLAEVVPTATTTLRPTCS</sequence>
<feature type="coiled-coil region" evidence="1">
    <location>
        <begin position="1"/>
        <end position="28"/>
    </location>
</feature>
<proteinExistence type="predicted"/>
<name>A0A812QXL8_SYMPI</name>
<feature type="non-terminal residue" evidence="2">
    <location>
        <position position="1"/>
    </location>
</feature>
<organism evidence="2 3">
    <name type="scientific">Symbiodinium pilosum</name>
    <name type="common">Dinoflagellate</name>
    <dbReference type="NCBI Taxonomy" id="2952"/>
    <lineage>
        <taxon>Eukaryota</taxon>
        <taxon>Sar</taxon>
        <taxon>Alveolata</taxon>
        <taxon>Dinophyceae</taxon>
        <taxon>Suessiales</taxon>
        <taxon>Symbiodiniaceae</taxon>
        <taxon>Symbiodinium</taxon>
    </lineage>
</organism>
<evidence type="ECO:0000256" key="1">
    <source>
        <dbReference type="SAM" id="Coils"/>
    </source>
</evidence>
<evidence type="ECO:0000313" key="3">
    <source>
        <dbReference type="Proteomes" id="UP000649617"/>
    </source>
</evidence>
<gene>
    <name evidence="2" type="ORF">SPIL2461_LOCUS10074</name>
</gene>
<protein>
    <submittedName>
        <fullName evidence="2">Uncharacterized protein</fullName>
    </submittedName>
</protein>